<dbReference type="GO" id="GO:0005737">
    <property type="term" value="C:cytoplasm"/>
    <property type="evidence" value="ECO:0007669"/>
    <property type="project" value="UniProtKB-SubCell"/>
</dbReference>
<keyword evidence="4" id="KW-0963">Cytoplasm</keyword>
<accession>A0A2R6X8J8</accession>
<evidence type="ECO:0000313" key="11">
    <source>
        <dbReference type="Proteomes" id="UP000244005"/>
    </source>
</evidence>
<evidence type="ECO:0000256" key="9">
    <source>
        <dbReference type="SAM" id="MobiDB-lite"/>
    </source>
</evidence>
<reference evidence="11" key="1">
    <citation type="journal article" date="2017" name="Cell">
        <title>Insights into land plant evolution garnered from the Marchantia polymorpha genome.</title>
        <authorList>
            <person name="Bowman J.L."/>
            <person name="Kohchi T."/>
            <person name="Yamato K.T."/>
            <person name="Jenkins J."/>
            <person name="Shu S."/>
            <person name="Ishizaki K."/>
            <person name="Yamaoka S."/>
            <person name="Nishihama R."/>
            <person name="Nakamura Y."/>
            <person name="Berger F."/>
            <person name="Adam C."/>
            <person name="Aki S.S."/>
            <person name="Althoff F."/>
            <person name="Araki T."/>
            <person name="Arteaga-Vazquez M.A."/>
            <person name="Balasubrmanian S."/>
            <person name="Barry K."/>
            <person name="Bauer D."/>
            <person name="Boehm C.R."/>
            <person name="Briginshaw L."/>
            <person name="Caballero-Perez J."/>
            <person name="Catarino B."/>
            <person name="Chen F."/>
            <person name="Chiyoda S."/>
            <person name="Chovatia M."/>
            <person name="Davies K.M."/>
            <person name="Delmans M."/>
            <person name="Demura T."/>
            <person name="Dierschke T."/>
            <person name="Dolan L."/>
            <person name="Dorantes-Acosta A.E."/>
            <person name="Eklund D.M."/>
            <person name="Florent S.N."/>
            <person name="Flores-Sandoval E."/>
            <person name="Fujiyama A."/>
            <person name="Fukuzawa H."/>
            <person name="Galik B."/>
            <person name="Grimanelli D."/>
            <person name="Grimwood J."/>
            <person name="Grossniklaus U."/>
            <person name="Hamada T."/>
            <person name="Haseloff J."/>
            <person name="Hetherington A.J."/>
            <person name="Higo A."/>
            <person name="Hirakawa Y."/>
            <person name="Hundley H.N."/>
            <person name="Ikeda Y."/>
            <person name="Inoue K."/>
            <person name="Inoue S.I."/>
            <person name="Ishida S."/>
            <person name="Jia Q."/>
            <person name="Kakita M."/>
            <person name="Kanazawa T."/>
            <person name="Kawai Y."/>
            <person name="Kawashima T."/>
            <person name="Kennedy M."/>
            <person name="Kinose K."/>
            <person name="Kinoshita T."/>
            <person name="Kohara Y."/>
            <person name="Koide E."/>
            <person name="Komatsu K."/>
            <person name="Kopischke S."/>
            <person name="Kubo M."/>
            <person name="Kyozuka J."/>
            <person name="Lagercrantz U."/>
            <person name="Lin S.S."/>
            <person name="Lindquist E."/>
            <person name="Lipzen A.M."/>
            <person name="Lu C.W."/>
            <person name="De Luna E."/>
            <person name="Martienssen R.A."/>
            <person name="Minamino N."/>
            <person name="Mizutani M."/>
            <person name="Mizutani M."/>
            <person name="Mochizuki N."/>
            <person name="Monte I."/>
            <person name="Mosher R."/>
            <person name="Nagasaki H."/>
            <person name="Nakagami H."/>
            <person name="Naramoto S."/>
            <person name="Nishitani K."/>
            <person name="Ohtani M."/>
            <person name="Okamoto T."/>
            <person name="Okumura M."/>
            <person name="Phillips J."/>
            <person name="Pollak B."/>
            <person name="Reinders A."/>
            <person name="Rovekamp M."/>
            <person name="Sano R."/>
            <person name="Sawa S."/>
            <person name="Schmid M.W."/>
            <person name="Shirakawa M."/>
            <person name="Solano R."/>
            <person name="Spunde A."/>
            <person name="Suetsugu N."/>
            <person name="Sugano S."/>
            <person name="Sugiyama A."/>
            <person name="Sun R."/>
            <person name="Suzuki Y."/>
            <person name="Takenaka M."/>
            <person name="Takezawa D."/>
            <person name="Tomogane H."/>
            <person name="Tsuzuki M."/>
            <person name="Ueda T."/>
            <person name="Umeda M."/>
            <person name="Ward J.M."/>
            <person name="Watanabe Y."/>
            <person name="Yazaki K."/>
            <person name="Yokoyama R."/>
            <person name="Yoshitake Y."/>
            <person name="Yotsui I."/>
            <person name="Zachgo S."/>
            <person name="Schmutz J."/>
        </authorList>
    </citation>
    <scope>NUCLEOTIDE SEQUENCE [LARGE SCALE GENOMIC DNA]</scope>
    <source>
        <strain evidence="11">Tak-1</strain>
    </source>
</reference>
<dbReference type="Pfam" id="PF10604">
    <property type="entry name" value="Polyketide_cyc2"/>
    <property type="match status" value="1"/>
</dbReference>
<feature type="region of interest" description="Disordered" evidence="9">
    <location>
        <begin position="1"/>
        <end position="35"/>
    </location>
</feature>
<dbReference type="CDD" id="cd07821">
    <property type="entry name" value="PYR_PYL_RCAR_like"/>
    <property type="match status" value="1"/>
</dbReference>
<proteinExistence type="inferred from homology"/>
<keyword evidence="6" id="KW-0675">Receptor</keyword>
<evidence type="ECO:0000256" key="5">
    <source>
        <dbReference type="ARBA" id="ARBA00022682"/>
    </source>
</evidence>
<keyword evidence="7" id="KW-0539">Nucleus</keyword>
<feature type="region of interest" description="Disordered" evidence="9">
    <location>
        <begin position="53"/>
        <end position="77"/>
    </location>
</feature>
<dbReference type="InterPro" id="IPR023393">
    <property type="entry name" value="START-like_dom_sf"/>
</dbReference>
<dbReference type="SMR" id="A0A2R6X8J8"/>
<evidence type="ECO:0000256" key="1">
    <source>
        <dbReference type="ARBA" id="ARBA00004123"/>
    </source>
</evidence>
<name>A0A2R6X8J8_MARPO</name>
<dbReference type="InterPro" id="IPR050279">
    <property type="entry name" value="Plant_def-hormone_signal"/>
</dbReference>
<protein>
    <submittedName>
        <fullName evidence="10">Uncharacterized protein</fullName>
    </submittedName>
</protein>
<dbReference type="PANTHER" id="PTHR31213">
    <property type="entry name" value="OS08G0374000 PROTEIN-RELATED"/>
    <property type="match status" value="1"/>
</dbReference>
<sequence length="370" mass="42373">MAHAQPQRGHEEEVEDEDQEMPQLGERRAPGLRIDVHRVQNVAMPGVEVHEARAQFEPQRHEERHEERPPRPHHRVHGGREIHEAHRPVVIRPVPIRPVVIPPVPIRPVVYRPVPRRLTGRPARMQYEIGALLSNVIADNASERLAMEEQGGPAGLAIASLLDASDHERDSRPPTNTADIILREFENVLSEWEKQFVRQHHSQEVHEDQTSRAHIKMVNAPPEVVWSFIKDFFNPMPYKLHIVGCHRVKGEGGVGSIRRCVIRSGIAAKYSVERCEIMDEDNRVASFRVVGGEHRCRNYQSITSLHARLDHGLRATLVIESYVCDVLRGYSTDEVEVYCDGFVKELLSRLNEVASARWRDARLSIWSKQR</sequence>
<evidence type="ECO:0000313" key="10">
    <source>
        <dbReference type="EMBL" id="PTQ42423.1"/>
    </source>
</evidence>
<evidence type="ECO:0000256" key="3">
    <source>
        <dbReference type="ARBA" id="ARBA00008594"/>
    </source>
</evidence>
<evidence type="ECO:0000256" key="7">
    <source>
        <dbReference type="ARBA" id="ARBA00023242"/>
    </source>
</evidence>
<comment type="subcellular location">
    <subcellularLocation>
        <location evidence="2">Cytoplasm</location>
    </subcellularLocation>
    <subcellularLocation>
        <location evidence="1">Nucleus</location>
    </subcellularLocation>
</comment>
<keyword evidence="5" id="KW-0938">Abscisic acid signaling pathway</keyword>
<evidence type="ECO:0000256" key="4">
    <source>
        <dbReference type="ARBA" id="ARBA00022490"/>
    </source>
</evidence>
<evidence type="ECO:0000256" key="2">
    <source>
        <dbReference type="ARBA" id="ARBA00004496"/>
    </source>
</evidence>
<dbReference type="InterPro" id="IPR019587">
    <property type="entry name" value="Polyketide_cyclase/dehydratase"/>
</dbReference>
<dbReference type="Gramene" id="Mp8g18070.1">
    <property type="protein sequence ID" value="Mp8g18070.1.cds1"/>
    <property type="gene ID" value="Mp8g18070"/>
</dbReference>
<dbReference type="Gene3D" id="3.30.530.20">
    <property type="match status" value="1"/>
</dbReference>
<dbReference type="AlphaFoldDB" id="A0A2R6X8J8"/>
<dbReference type="GO" id="GO:0009738">
    <property type="term" value="P:abscisic acid-activated signaling pathway"/>
    <property type="evidence" value="ECO:0007669"/>
    <property type="project" value="UniProtKB-KW"/>
</dbReference>
<keyword evidence="11" id="KW-1185">Reference proteome</keyword>
<feature type="compositionally biased region" description="Basic and acidic residues" evidence="9">
    <location>
        <begin position="25"/>
        <end position="35"/>
    </location>
</feature>
<dbReference type="PANTHER" id="PTHR31213:SF138">
    <property type="entry name" value="ABSCISIC ACID RECEPTOR PYL6"/>
    <property type="match status" value="1"/>
</dbReference>
<dbReference type="SUPFAM" id="SSF55961">
    <property type="entry name" value="Bet v1-like"/>
    <property type="match status" value="1"/>
</dbReference>
<organism evidence="10 11">
    <name type="scientific">Marchantia polymorpha</name>
    <name type="common">Common liverwort</name>
    <name type="synonym">Marchantia aquatica</name>
    <dbReference type="NCBI Taxonomy" id="3197"/>
    <lineage>
        <taxon>Eukaryota</taxon>
        <taxon>Viridiplantae</taxon>
        <taxon>Streptophyta</taxon>
        <taxon>Embryophyta</taxon>
        <taxon>Marchantiophyta</taxon>
        <taxon>Marchantiopsida</taxon>
        <taxon>Marchantiidae</taxon>
        <taxon>Marchantiales</taxon>
        <taxon>Marchantiaceae</taxon>
        <taxon>Marchantia</taxon>
    </lineage>
</organism>
<dbReference type="GO" id="GO:0004864">
    <property type="term" value="F:protein phosphatase inhibitor activity"/>
    <property type="evidence" value="ECO:0007669"/>
    <property type="project" value="UniProtKB-KW"/>
</dbReference>
<dbReference type="EMBL" id="KZ772702">
    <property type="protein sequence ID" value="PTQ42423.1"/>
    <property type="molecule type" value="Genomic_DNA"/>
</dbReference>
<dbReference type="OrthoDB" id="1969171at2759"/>
<comment type="similarity">
    <text evidence="3">Belongs to the PYR/PYL/RCAR abscisic acid intracellular receptor family.</text>
</comment>
<keyword evidence="8" id="KW-0650">Protein phosphatase inhibitor</keyword>
<dbReference type="Proteomes" id="UP000244005">
    <property type="component" value="Unassembled WGS sequence"/>
</dbReference>
<gene>
    <name evidence="10" type="ORF">MARPO_0030s0140</name>
</gene>
<evidence type="ECO:0000256" key="8">
    <source>
        <dbReference type="ARBA" id="ARBA00023272"/>
    </source>
</evidence>
<evidence type="ECO:0000256" key="6">
    <source>
        <dbReference type="ARBA" id="ARBA00023170"/>
    </source>
</evidence>
<dbReference type="GO" id="GO:0005634">
    <property type="term" value="C:nucleus"/>
    <property type="evidence" value="ECO:0007669"/>
    <property type="project" value="UniProtKB-SubCell"/>
</dbReference>
<feature type="compositionally biased region" description="Basic and acidic residues" evidence="9">
    <location>
        <begin position="53"/>
        <end position="70"/>
    </location>
</feature>